<evidence type="ECO:0000313" key="10">
    <source>
        <dbReference type="EMBL" id="MEN2989762.1"/>
    </source>
</evidence>
<feature type="transmembrane region" description="Helical" evidence="7">
    <location>
        <begin position="135"/>
        <end position="153"/>
    </location>
</feature>
<evidence type="ECO:0000256" key="4">
    <source>
        <dbReference type="ARBA" id="ARBA00022840"/>
    </source>
</evidence>
<feature type="transmembrane region" description="Helical" evidence="7">
    <location>
        <begin position="56"/>
        <end position="72"/>
    </location>
</feature>
<dbReference type="EMBL" id="JBBKTW010000005">
    <property type="protein sequence ID" value="MEN2989762.1"/>
    <property type="molecule type" value="Genomic_DNA"/>
</dbReference>
<dbReference type="Gene3D" id="3.40.50.300">
    <property type="entry name" value="P-loop containing nucleotide triphosphate hydrolases"/>
    <property type="match status" value="1"/>
</dbReference>
<comment type="subcellular location">
    <subcellularLocation>
        <location evidence="1">Cell membrane</location>
        <topology evidence="1">Multi-pass membrane protein</topology>
    </subcellularLocation>
</comment>
<evidence type="ECO:0000256" key="2">
    <source>
        <dbReference type="ARBA" id="ARBA00022692"/>
    </source>
</evidence>
<feature type="domain" description="ABC transmembrane type-1" evidence="9">
    <location>
        <begin position="18"/>
        <end position="299"/>
    </location>
</feature>
<dbReference type="Gene3D" id="1.20.1560.10">
    <property type="entry name" value="ABC transporter type 1, transmembrane domain"/>
    <property type="match status" value="1"/>
</dbReference>
<evidence type="ECO:0000256" key="6">
    <source>
        <dbReference type="ARBA" id="ARBA00023136"/>
    </source>
</evidence>
<comment type="caution">
    <text evidence="10">The sequence shown here is derived from an EMBL/GenBank/DDBJ whole genome shotgun (WGS) entry which is preliminary data.</text>
</comment>
<evidence type="ECO:0000259" key="8">
    <source>
        <dbReference type="PROSITE" id="PS50893"/>
    </source>
</evidence>
<name>A0ABU9YM12_9PROT</name>
<dbReference type="Proteomes" id="UP001413721">
    <property type="component" value="Unassembled WGS sequence"/>
</dbReference>
<dbReference type="RefSeq" id="WP_345937724.1">
    <property type="nucleotide sequence ID" value="NZ_JBBKTW010000005.1"/>
</dbReference>
<feature type="domain" description="ABC transporter" evidence="8">
    <location>
        <begin position="336"/>
        <end position="563"/>
    </location>
</feature>
<dbReference type="GO" id="GO:0005524">
    <property type="term" value="F:ATP binding"/>
    <property type="evidence" value="ECO:0007669"/>
    <property type="project" value="UniProtKB-KW"/>
</dbReference>
<dbReference type="InterPro" id="IPR027417">
    <property type="entry name" value="P-loop_NTPase"/>
</dbReference>
<keyword evidence="5 7" id="KW-1133">Transmembrane helix</keyword>
<dbReference type="InterPro" id="IPR036640">
    <property type="entry name" value="ABC1_TM_sf"/>
</dbReference>
<dbReference type="InterPro" id="IPR003439">
    <property type="entry name" value="ABC_transporter-like_ATP-bd"/>
</dbReference>
<evidence type="ECO:0000313" key="11">
    <source>
        <dbReference type="Proteomes" id="UP001413721"/>
    </source>
</evidence>
<dbReference type="InterPro" id="IPR039421">
    <property type="entry name" value="Type_1_exporter"/>
</dbReference>
<dbReference type="PANTHER" id="PTHR43394:SF1">
    <property type="entry name" value="ATP-BINDING CASSETTE SUB-FAMILY B MEMBER 10, MITOCHONDRIAL"/>
    <property type="match status" value="1"/>
</dbReference>
<keyword evidence="2 7" id="KW-0812">Transmembrane</keyword>
<reference evidence="10 11" key="1">
    <citation type="submission" date="2024-03" db="EMBL/GenBank/DDBJ databases">
        <title>High-quality draft genome sequencing of Tistrella sp. BH-R2-4.</title>
        <authorList>
            <person name="Dong C."/>
        </authorList>
    </citation>
    <scope>NUCLEOTIDE SEQUENCE [LARGE SCALE GENOMIC DNA]</scope>
    <source>
        <strain evidence="10 11">BH-R2-4</strain>
    </source>
</reference>
<evidence type="ECO:0000259" key="9">
    <source>
        <dbReference type="PROSITE" id="PS50929"/>
    </source>
</evidence>
<feature type="transmembrane region" description="Helical" evidence="7">
    <location>
        <begin position="267"/>
        <end position="285"/>
    </location>
</feature>
<evidence type="ECO:0000256" key="7">
    <source>
        <dbReference type="SAM" id="Phobius"/>
    </source>
</evidence>
<dbReference type="PROSITE" id="PS50929">
    <property type="entry name" value="ABC_TM1F"/>
    <property type="match status" value="1"/>
</dbReference>
<protein>
    <submittedName>
        <fullName evidence="10">ATP-binding cassette domain-containing protein</fullName>
    </submittedName>
</protein>
<dbReference type="InterPro" id="IPR003593">
    <property type="entry name" value="AAA+_ATPase"/>
</dbReference>
<keyword evidence="4 10" id="KW-0067">ATP-binding</keyword>
<feature type="transmembrane region" description="Helical" evidence="7">
    <location>
        <begin position="239"/>
        <end position="261"/>
    </location>
</feature>
<evidence type="ECO:0000256" key="1">
    <source>
        <dbReference type="ARBA" id="ARBA00004651"/>
    </source>
</evidence>
<feature type="transmembrane region" description="Helical" evidence="7">
    <location>
        <begin position="159"/>
        <end position="178"/>
    </location>
</feature>
<proteinExistence type="predicted"/>
<dbReference type="InterPro" id="IPR011527">
    <property type="entry name" value="ABC1_TM_dom"/>
</dbReference>
<dbReference type="PANTHER" id="PTHR43394">
    <property type="entry name" value="ATP-DEPENDENT PERMEASE MDL1, MITOCHONDRIAL"/>
    <property type="match status" value="1"/>
</dbReference>
<accession>A0ABU9YM12</accession>
<keyword evidence="11" id="KW-1185">Reference proteome</keyword>
<keyword evidence="3" id="KW-0547">Nucleotide-binding</keyword>
<dbReference type="Pfam" id="PF00005">
    <property type="entry name" value="ABC_tran"/>
    <property type="match status" value="1"/>
</dbReference>
<dbReference type="SUPFAM" id="SSF52540">
    <property type="entry name" value="P-loop containing nucleoside triphosphate hydrolases"/>
    <property type="match status" value="1"/>
</dbReference>
<organism evidence="10 11">
    <name type="scientific">Tistrella arctica</name>
    <dbReference type="NCBI Taxonomy" id="3133430"/>
    <lineage>
        <taxon>Bacteria</taxon>
        <taxon>Pseudomonadati</taxon>
        <taxon>Pseudomonadota</taxon>
        <taxon>Alphaproteobacteria</taxon>
        <taxon>Geminicoccales</taxon>
        <taxon>Geminicoccaceae</taxon>
        <taxon>Tistrella</taxon>
    </lineage>
</organism>
<dbReference type="SUPFAM" id="SSF90123">
    <property type="entry name" value="ABC transporter transmembrane region"/>
    <property type="match status" value="1"/>
</dbReference>
<evidence type="ECO:0000256" key="5">
    <source>
        <dbReference type="ARBA" id="ARBA00022989"/>
    </source>
</evidence>
<evidence type="ECO:0000256" key="3">
    <source>
        <dbReference type="ARBA" id="ARBA00022741"/>
    </source>
</evidence>
<sequence length="564" mass="59790">MIRLIGFFLARSRWRFTLAVALAVLSAAATVAVVAIATRTVTGLVDGDGGATSPPLTLGLTFVVAVVVAMLARMQSRNLLQDVTAALTTEVRLGLARSALLAPYERMEATGTAHLTTALHSDVTLIGASLQSLSIVINNMIIVIGIFLYMAWLSPLLCLGTLAISGVGIAGYWLLSVLGSRHVAAAQLARNQLFRHLDTVVRGLKELKLNTRRRHDLMALDVEPVAGQFVSESRLANHLFNLAVSCGQVCFFAILGIIGLVLPSTGLFTPGILASFAILILYVLAPIETSLNQIASFAGAAAAVDRIGRLGLTVDTPAARLIPADPPPPPAPGSVFSCRGLSYAYPGAEGADGGGFAIGPLDLDFRPGRITIIAGGNGSGKTTLAKLLTGLYRPTAGYLAFADERVDDATLDRHRSRISAAFVDTVPFARLPGPATPELLSRARNCLASFDLAGKVQLGIDGFSTVTALSKGQQQRLLLAGIDLENRHIAVFDEWAANQDVEFKRAFYETYLPGLRDQGKIVIVISHDLHVFHIADDVIWLEDGKVAPLPEGMAPSRRPAVATG</sequence>
<keyword evidence="6 7" id="KW-0472">Membrane</keyword>
<dbReference type="PROSITE" id="PS50893">
    <property type="entry name" value="ABC_TRANSPORTER_2"/>
    <property type="match status" value="1"/>
</dbReference>
<gene>
    <name evidence="10" type="ORF">WG926_15705</name>
</gene>
<dbReference type="SMART" id="SM00382">
    <property type="entry name" value="AAA"/>
    <property type="match status" value="1"/>
</dbReference>